<dbReference type="InterPro" id="IPR001855">
    <property type="entry name" value="Defensin_beta-like"/>
</dbReference>
<sequence length="65" mass="7437">LIWRKTFLSLGEFLPLSISVGFANVPDENLRCVLNGGHCNYSYCRRPMRQIGICKNGSRCCYVYC</sequence>
<dbReference type="Ensembl" id="ENSPMRT00000009032.1">
    <property type="protein sequence ID" value="ENSPMRP00000008448.1"/>
    <property type="gene ID" value="ENSPMRG00000005704.1"/>
</dbReference>
<evidence type="ECO:0000313" key="3">
    <source>
        <dbReference type="Ensembl" id="ENSPMRP00000008448.1"/>
    </source>
</evidence>
<feature type="chain" id="PRO_5025566335" description="Beta-defensin-like domain-containing protein" evidence="1">
    <location>
        <begin position="24"/>
        <end position="65"/>
    </location>
</feature>
<reference evidence="3" key="2">
    <citation type="submission" date="2025-08" db="UniProtKB">
        <authorList>
            <consortium name="Ensembl"/>
        </authorList>
    </citation>
    <scope>IDENTIFICATION</scope>
</reference>
<keyword evidence="1" id="KW-0732">Signal</keyword>
<accession>A0A670I9V6</accession>
<organism evidence="3 4">
    <name type="scientific">Podarcis muralis</name>
    <name type="common">Wall lizard</name>
    <name type="synonym">Lacerta muralis</name>
    <dbReference type="NCBI Taxonomy" id="64176"/>
    <lineage>
        <taxon>Eukaryota</taxon>
        <taxon>Metazoa</taxon>
        <taxon>Chordata</taxon>
        <taxon>Craniata</taxon>
        <taxon>Vertebrata</taxon>
        <taxon>Euteleostomi</taxon>
        <taxon>Lepidosauria</taxon>
        <taxon>Squamata</taxon>
        <taxon>Bifurcata</taxon>
        <taxon>Unidentata</taxon>
        <taxon>Episquamata</taxon>
        <taxon>Laterata</taxon>
        <taxon>Lacertibaenia</taxon>
        <taxon>Lacertidae</taxon>
        <taxon>Podarcis</taxon>
    </lineage>
</organism>
<feature type="signal peptide" evidence="1">
    <location>
        <begin position="1"/>
        <end position="23"/>
    </location>
</feature>
<dbReference type="AlphaFoldDB" id="A0A670I9V6"/>
<proteinExistence type="predicted"/>
<keyword evidence="4" id="KW-1185">Reference proteome</keyword>
<feature type="domain" description="Beta-defensin-like" evidence="2">
    <location>
        <begin position="30"/>
        <end position="61"/>
    </location>
</feature>
<reference evidence="3" key="3">
    <citation type="submission" date="2025-09" db="UniProtKB">
        <authorList>
            <consortium name="Ensembl"/>
        </authorList>
    </citation>
    <scope>IDENTIFICATION</scope>
</reference>
<dbReference type="GO" id="GO:0005576">
    <property type="term" value="C:extracellular region"/>
    <property type="evidence" value="ECO:0007669"/>
    <property type="project" value="InterPro"/>
</dbReference>
<dbReference type="SUPFAM" id="SSF57392">
    <property type="entry name" value="Defensin-like"/>
    <property type="match status" value="1"/>
</dbReference>
<evidence type="ECO:0000256" key="1">
    <source>
        <dbReference type="SAM" id="SignalP"/>
    </source>
</evidence>
<evidence type="ECO:0000313" key="4">
    <source>
        <dbReference type="Proteomes" id="UP000472272"/>
    </source>
</evidence>
<dbReference type="GO" id="GO:0006952">
    <property type="term" value="P:defense response"/>
    <property type="evidence" value="ECO:0007669"/>
    <property type="project" value="InterPro"/>
</dbReference>
<protein>
    <recommendedName>
        <fullName evidence="2">Beta-defensin-like domain-containing protein</fullName>
    </recommendedName>
</protein>
<dbReference type="Pfam" id="PF00711">
    <property type="entry name" value="Defensin_beta"/>
    <property type="match status" value="1"/>
</dbReference>
<evidence type="ECO:0000259" key="2">
    <source>
        <dbReference type="Pfam" id="PF00711"/>
    </source>
</evidence>
<name>A0A670I9V6_PODMU</name>
<reference evidence="3 4" key="1">
    <citation type="journal article" date="2019" name="Proc. Natl. Acad. Sci. U.S.A.">
        <title>Regulatory changes in pterin and carotenoid genes underlie balanced color polymorphisms in the wall lizard.</title>
        <authorList>
            <person name="Andrade P."/>
            <person name="Pinho C."/>
            <person name="Perez I de Lanuza G."/>
            <person name="Afonso S."/>
            <person name="Brejcha J."/>
            <person name="Rubin C.J."/>
            <person name="Wallerman O."/>
            <person name="Pereira P."/>
            <person name="Sabatino S.J."/>
            <person name="Bellati A."/>
            <person name="Pellitteri-Rosa D."/>
            <person name="Bosakova Z."/>
            <person name="Bunikis I."/>
            <person name="Carretero M.A."/>
            <person name="Feiner N."/>
            <person name="Marsik P."/>
            <person name="Pauperio F."/>
            <person name="Salvi D."/>
            <person name="Soler L."/>
            <person name="While G.M."/>
            <person name="Uller T."/>
            <person name="Font E."/>
            <person name="Andersson L."/>
            <person name="Carneiro M."/>
        </authorList>
    </citation>
    <scope>NUCLEOTIDE SEQUENCE</scope>
</reference>
<dbReference type="Proteomes" id="UP000472272">
    <property type="component" value="Chromosome 3"/>
</dbReference>